<sequence>MDQFFNAARPEITIGGKDQFFISFHYYSLTHSFILLSTPG</sequence>
<dbReference type="EMBL" id="JPVU01000036">
    <property type="protein sequence ID" value="KFN93447.1"/>
    <property type="molecule type" value="Genomic_DNA"/>
</dbReference>
<name>A0A091CAB0_9ENTE</name>
<proteinExistence type="predicted"/>
<reference evidence="1 2" key="1">
    <citation type="submission" date="2014-08" db="EMBL/GenBank/DDBJ databases">
        <title>Genome sequence of Tetragenococcus muriaticus.</title>
        <authorList>
            <person name="Chuea-nongthon C."/>
            <person name="Rodtong S."/>
            <person name="Yongsawatdigul J."/>
            <person name="Steele J.L."/>
            <person name="Liu X.-y."/>
            <person name="Speers J."/>
            <person name="Glasner J.D."/>
            <person name="Neeno-Eckwall E.C."/>
        </authorList>
    </citation>
    <scope>NUCLEOTIDE SEQUENCE [LARGE SCALE GENOMIC DNA]</scope>
    <source>
        <strain evidence="1 2">PMC-11-5</strain>
    </source>
</reference>
<protein>
    <submittedName>
        <fullName evidence="1">Uncharacterized protein</fullName>
    </submittedName>
</protein>
<evidence type="ECO:0000313" key="1">
    <source>
        <dbReference type="EMBL" id="KFN93447.1"/>
    </source>
</evidence>
<gene>
    <name evidence="1" type="ORF">TMUPMC115_0373</name>
</gene>
<dbReference type="Proteomes" id="UP000029380">
    <property type="component" value="Unassembled WGS sequence"/>
</dbReference>
<dbReference type="PATRIC" id="fig|1302649.3.peg.373"/>
<dbReference type="AlphaFoldDB" id="A0A091CAB0"/>
<accession>A0A091CAB0</accession>
<organism evidence="1 2">
    <name type="scientific">Tetragenococcus muriaticus PMC-11-5</name>
    <dbReference type="NCBI Taxonomy" id="1302649"/>
    <lineage>
        <taxon>Bacteria</taxon>
        <taxon>Bacillati</taxon>
        <taxon>Bacillota</taxon>
        <taxon>Bacilli</taxon>
        <taxon>Lactobacillales</taxon>
        <taxon>Enterococcaceae</taxon>
        <taxon>Tetragenococcus</taxon>
    </lineage>
</organism>
<evidence type="ECO:0000313" key="2">
    <source>
        <dbReference type="Proteomes" id="UP000029380"/>
    </source>
</evidence>
<comment type="caution">
    <text evidence="1">The sequence shown here is derived from an EMBL/GenBank/DDBJ whole genome shotgun (WGS) entry which is preliminary data.</text>
</comment>